<proteinExistence type="predicted"/>
<dbReference type="AlphaFoldDB" id="A0AAW5WVB3"/>
<gene>
    <name evidence="1" type="ORF">L2724_09680</name>
</gene>
<evidence type="ECO:0000313" key="2">
    <source>
        <dbReference type="Proteomes" id="UP001212401"/>
    </source>
</evidence>
<sequence>MMLIGLVMLLLSLGLVVINRFTI</sequence>
<dbReference type="EMBL" id="JAKHPH010000076">
    <property type="protein sequence ID" value="MCZ3668501.1"/>
    <property type="molecule type" value="Genomic_DNA"/>
</dbReference>
<organism evidence="1 2">
    <name type="scientific">Limosilactobacillus vaginalis</name>
    <dbReference type="NCBI Taxonomy" id="1633"/>
    <lineage>
        <taxon>Bacteria</taxon>
        <taxon>Bacillati</taxon>
        <taxon>Bacillota</taxon>
        <taxon>Bacilli</taxon>
        <taxon>Lactobacillales</taxon>
        <taxon>Lactobacillaceae</taxon>
        <taxon>Limosilactobacillus</taxon>
    </lineage>
</organism>
<reference evidence="1" key="1">
    <citation type="submission" date="2022-01" db="EMBL/GenBank/DDBJ databases">
        <title>VMRC isolate genome collection.</title>
        <authorList>
            <person name="France M."/>
            <person name="Rutt L."/>
            <person name="Humphrys M."/>
            <person name="Ravel J."/>
        </authorList>
    </citation>
    <scope>NUCLEOTIDE SEQUENCE</scope>
    <source>
        <strain evidence="1">C0048A1</strain>
    </source>
</reference>
<dbReference type="Proteomes" id="UP001212401">
    <property type="component" value="Unassembled WGS sequence"/>
</dbReference>
<protein>
    <submittedName>
        <fullName evidence="1">Uncharacterized protein</fullName>
    </submittedName>
</protein>
<name>A0AAW5WVB3_9LACO</name>
<accession>A0AAW5WVB3</accession>
<evidence type="ECO:0000313" key="1">
    <source>
        <dbReference type="EMBL" id="MCZ3668501.1"/>
    </source>
</evidence>
<comment type="caution">
    <text evidence="1">The sequence shown here is derived from an EMBL/GenBank/DDBJ whole genome shotgun (WGS) entry which is preliminary data.</text>
</comment>